<dbReference type="EMBL" id="QJJX01000082">
    <property type="protein sequence ID" value="PXX14791.1"/>
    <property type="molecule type" value="Genomic_DNA"/>
</dbReference>
<proteinExistence type="predicted"/>
<evidence type="ECO:0008006" key="3">
    <source>
        <dbReference type="Google" id="ProtNLM"/>
    </source>
</evidence>
<comment type="caution">
    <text evidence="1">The sequence shown here is derived from an EMBL/GenBank/DDBJ whole genome shotgun (WGS) entry which is preliminary data.</text>
</comment>
<dbReference type="Proteomes" id="UP000248314">
    <property type="component" value="Unassembled WGS sequence"/>
</dbReference>
<organism evidence="1 2">
    <name type="scientific">Hoylesella shahii DSM 15611 = JCM 12083</name>
    <dbReference type="NCBI Taxonomy" id="1122991"/>
    <lineage>
        <taxon>Bacteria</taxon>
        <taxon>Pseudomonadati</taxon>
        <taxon>Bacteroidota</taxon>
        <taxon>Bacteroidia</taxon>
        <taxon>Bacteroidales</taxon>
        <taxon>Prevotellaceae</taxon>
        <taxon>Hoylesella</taxon>
    </lineage>
</organism>
<sequence length="58" mass="6728">MGRNQEREYAGLTCKNRKSYTIVNSYVYNRCQPSLKLLFQIAEILLASPKHLVNIPDE</sequence>
<dbReference type="InterPro" id="IPR010982">
    <property type="entry name" value="Lambda_DNA-bd_dom_sf"/>
</dbReference>
<keyword evidence="2" id="KW-1185">Reference proteome</keyword>
<protein>
    <recommendedName>
        <fullName evidence="3">Helix-turn-helix protein</fullName>
    </recommendedName>
</protein>
<accession>A0A318HTZ5</accession>
<reference evidence="1 2" key="1">
    <citation type="submission" date="2018-05" db="EMBL/GenBank/DDBJ databases">
        <title>Genomic Encyclopedia of Type Strains, Phase I: the one thousand microbial genomes (KMG-I) project.</title>
        <authorList>
            <person name="Kyrpides N."/>
        </authorList>
    </citation>
    <scope>NUCLEOTIDE SEQUENCE [LARGE SCALE GENOMIC DNA]</scope>
    <source>
        <strain evidence="1 2">DSM 15611</strain>
    </source>
</reference>
<evidence type="ECO:0000313" key="1">
    <source>
        <dbReference type="EMBL" id="PXX14791.1"/>
    </source>
</evidence>
<dbReference type="AlphaFoldDB" id="A0A318HTZ5"/>
<dbReference type="GO" id="GO:0003677">
    <property type="term" value="F:DNA binding"/>
    <property type="evidence" value="ECO:0007669"/>
    <property type="project" value="InterPro"/>
</dbReference>
<gene>
    <name evidence="1" type="ORF">EJ73_02878</name>
</gene>
<name>A0A318HTZ5_9BACT</name>
<evidence type="ECO:0000313" key="2">
    <source>
        <dbReference type="Proteomes" id="UP000248314"/>
    </source>
</evidence>
<dbReference type="Gene3D" id="1.10.260.40">
    <property type="entry name" value="lambda repressor-like DNA-binding domains"/>
    <property type="match status" value="1"/>
</dbReference>